<dbReference type="STRING" id="1227455.C449_08289"/>
<sequence length="357" mass="38638">MTALAGGRDGSAALRVLWLTPDKPADISVGRRRIAEHLRKDGIDVTLRGTTPRTVLASLRERDRYDVVVGTTRSGAMAGTVLKLLGTPFVVDHVDPIRQFADTHSSELALAVRVAENVAFTLADHTLYVYDEERDRVRRYARAATATDLGVAYDRFADPDPESVERARDRLAAAGIDASDRVAIYVGGLEPIYHIEALLAAMEHLDDWTLVVLGAGSLAEHVERAARDHENVVFPGTVDHDAVPGYLHAGDVGVSLVDDPHTLKVLEYAAAGLGVVQARGLAEERFGEHVTFCEPTPMAIARAVRRADDGEADDEDEAGDGSAATEAFQAFVREFDYERVAATYGKVLKGVARSGER</sequence>
<dbReference type="Pfam" id="PF13692">
    <property type="entry name" value="Glyco_trans_1_4"/>
    <property type="match status" value="1"/>
</dbReference>
<dbReference type="GO" id="GO:0016757">
    <property type="term" value="F:glycosyltransferase activity"/>
    <property type="evidence" value="ECO:0007669"/>
    <property type="project" value="TreeGrafter"/>
</dbReference>
<keyword evidence="1" id="KW-0808">Transferase</keyword>
<dbReference type="OrthoDB" id="132546at2157"/>
<accession>M0MHB4</accession>
<organism evidence="1 2">
    <name type="scientific">Halococcus saccharolyticus DSM 5350</name>
    <dbReference type="NCBI Taxonomy" id="1227455"/>
    <lineage>
        <taxon>Archaea</taxon>
        <taxon>Methanobacteriati</taxon>
        <taxon>Methanobacteriota</taxon>
        <taxon>Stenosarchaea group</taxon>
        <taxon>Halobacteria</taxon>
        <taxon>Halobacteriales</taxon>
        <taxon>Halococcaceae</taxon>
        <taxon>Halococcus</taxon>
    </lineage>
</organism>
<reference evidence="1 2" key="1">
    <citation type="journal article" date="2014" name="PLoS Genet.">
        <title>Phylogenetically driven sequencing of extremely halophilic archaea reveals strategies for static and dynamic osmo-response.</title>
        <authorList>
            <person name="Becker E.A."/>
            <person name="Seitzer P.M."/>
            <person name="Tritt A."/>
            <person name="Larsen D."/>
            <person name="Krusor M."/>
            <person name="Yao A.I."/>
            <person name="Wu D."/>
            <person name="Madern D."/>
            <person name="Eisen J.A."/>
            <person name="Darling A.E."/>
            <person name="Facciotti M.T."/>
        </authorList>
    </citation>
    <scope>NUCLEOTIDE SEQUENCE [LARGE SCALE GENOMIC DNA]</scope>
    <source>
        <strain evidence="1 2">DSM 5350</strain>
    </source>
</reference>
<protein>
    <submittedName>
        <fullName evidence="1">Group 1 glycosyl transferase</fullName>
    </submittedName>
</protein>
<dbReference type="InterPro" id="IPR050194">
    <property type="entry name" value="Glycosyltransferase_grp1"/>
</dbReference>
<gene>
    <name evidence="1" type="ORF">C449_08289</name>
</gene>
<proteinExistence type="predicted"/>
<dbReference type="SUPFAM" id="SSF53756">
    <property type="entry name" value="UDP-Glycosyltransferase/glycogen phosphorylase"/>
    <property type="match status" value="1"/>
</dbReference>
<dbReference type="AlphaFoldDB" id="M0MHB4"/>
<dbReference type="Proteomes" id="UP000011669">
    <property type="component" value="Unassembled WGS sequence"/>
</dbReference>
<keyword evidence="2" id="KW-1185">Reference proteome</keyword>
<evidence type="ECO:0000313" key="2">
    <source>
        <dbReference type="Proteomes" id="UP000011669"/>
    </source>
</evidence>
<dbReference type="PANTHER" id="PTHR45947:SF3">
    <property type="entry name" value="SULFOQUINOVOSYL TRANSFERASE SQD2"/>
    <property type="match status" value="1"/>
</dbReference>
<dbReference type="InParanoid" id="M0MHB4"/>
<dbReference type="EMBL" id="AOMD01000020">
    <property type="protein sequence ID" value="EMA45096.1"/>
    <property type="molecule type" value="Genomic_DNA"/>
</dbReference>
<dbReference type="RefSeq" id="WP_006077508.1">
    <property type="nucleotide sequence ID" value="NZ_AOMD01000020.1"/>
</dbReference>
<evidence type="ECO:0000313" key="1">
    <source>
        <dbReference type="EMBL" id="EMA45096.1"/>
    </source>
</evidence>
<dbReference type="PATRIC" id="fig|1227455.4.peg.1697"/>
<dbReference type="PANTHER" id="PTHR45947">
    <property type="entry name" value="SULFOQUINOVOSYL TRANSFERASE SQD2"/>
    <property type="match status" value="1"/>
</dbReference>
<dbReference type="Gene3D" id="3.40.50.2000">
    <property type="entry name" value="Glycogen Phosphorylase B"/>
    <property type="match status" value="1"/>
</dbReference>
<comment type="caution">
    <text evidence="1">The sequence shown here is derived from an EMBL/GenBank/DDBJ whole genome shotgun (WGS) entry which is preliminary data.</text>
</comment>
<name>M0MHB4_9EURY</name>